<organism evidence="11 12">
    <name type="scientific">Actinoplanes cyaneus</name>
    <dbReference type="NCBI Taxonomy" id="52696"/>
    <lineage>
        <taxon>Bacteria</taxon>
        <taxon>Bacillati</taxon>
        <taxon>Actinomycetota</taxon>
        <taxon>Actinomycetes</taxon>
        <taxon>Micromonosporales</taxon>
        <taxon>Micromonosporaceae</taxon>
        <taxon>Actinoplanes</taxon>
    </lineage>
</organism>
<evidence type="ECO:0000313" key="12">
    <source>
        <dbReference type="Proteomes" id="UP000619479"/>
    </source>
</evidence>
<dbReference type="SUPFAM" id="SSF55874">
    <property type="entry name" value="ATPase domain of HSP90 chaperone/DNA topoisomerase II/histidine kinase"/>
    <property type="match status" value="1"/>
</dbReference>
<dbReference type="PANTHER" id="PTHR45436:SF5">
    <property type="entry name" value="SENSOR HISTIDINE KINASE TRCS"/>
    <property type="match status" value="1"/>
</dbReference>
<evidence type="ECO:0000256" key="8">
    <source>
        <dbReference type="ARBA" id="ARBA00022989"/>
    </source>
</evidence>
<sequence length="319" mass="33929">MAVRVRMTLLYGALFLLSGTALLGVTYLLVSRSATTVIRSTENRSGASVTGSTETLRGQPVIGHELLLRAGLALAIMLLVSLGIGWLLAGRVLRPLHVMTRRLETALDSHKRFVANAAHELRTPLTWEHALLEEALLDPGATVETYRAHFAELMTVSEEKARLLESLLALATSERGLDRREHIDLAALTAQVLGTGPAGLTTATELRPAAVLGDPALVRRLIANLVDNAISHNVPGGRLEVRTEGSALTVANTGPVIAPELVDRLLHPFQRLARTADDRHHGLGLSIVQAIAAAHGAALSVSARPGGGLTILVRFVPVV</sequence>
<evidence type="ECO:0000256" key="9">
    <source>
        <dbReference type="SAM" id="Phobius"/>
    </source>
</evidence>
<comment type="subcellular location">
    <subcellularLocation>
        <location evidence="2">Cell membrane</location>
    </subcellularLocation>
</comment>
<dbReference type="InterPro" id="IPR005467">
    <property type="entry name" value="His_kinase_dom"/>
</dbReference>
<keyword evidence="4" id="KW-0597">Phosphoprotein</keyword>
<dbReference type="InterPro" id="IPR003594">
    <property type="entry name" value="HATPase_dom"/>
</dbReference>
<keyword evidence="8 9" id="KW-1133">Transmembrane helix</keyword>
<dbReference type="SMART" id="SM00388">
    <property type="entry name" value="HisKA"/>
    <property type="match status" value="1"/>
</dbReference>
<dbReference type="Pfam" id="PF02518">
    <property type="entry name" value="HATPase_c"/>
    <property type="match status" value="1"/>
</dbReference>
<comment type="catalytic activity">
    <reaction evidence="1">
        <text>ATP + protein L-histidine = ADP + protein N-phospho-L-histidine.</text>
        <dbReference type="EC" id="2.7.13.3"/>
    </reaction>
</comment>
<keyword evidence="12" id="KW-1185">Reference proteome</keyword>
<dbReference type="InterPro" id="IPR036890">
    <property type="entry name" value="HATPase_C_sf"/>
</dbReference>
<keyword evidence="5" id="KW-0808">Transferase</keyword>
<dbReference type="AlphaFoldDB" id="A0A919IF87"/>
<evidence type="ECO:0000256" key="3">
    <source>
        <dbReference type="ARBA" id="ARBA00012438"/>
    </source>
</evidence>
<dbReference type="Gene3D" id="3.30.565.10">
    <property type="entry name" value="Histidine kinase-like ATPase, C-terminal domain"/>
    <property type="match status" value="1"/>
</dbReference>
<dbReference type="Gene3D" id="1.10.287.130">
    <property type="match status" value="1"/>
</dbReference>
<gene>
    <name evidence="11" type="ORF">Acy02nite_02340</name>
</gene>
<proteinExistence type="predicted"/>
<dbReference type="CDD" id="cd00082">
    <property type="entry name" value="HisKA"/>
    <property type="match status" value="1"/>
</dbReference>
<evidence type="ECO:0000256" key="1">
    <source>
        <dbReference type="ARBA" id="ARBA00000085"/>
    </source>
</evidence>
<dbReference type="Proteomes" id="UP000619479">
    <property type="component" value="Unassembled WGS sequence"/>
</dbReference>
<dbReference type="SMART" id="SM00387">
    <property type="entry name" value="HATPase_c"/>
    <property type="match status" value="1"/>
</dbReference>
<dbReference type="GO" id="GO:0005886">
    <property type="term" value="C:plasma membrane"/>
    <property type="evidence" value="ECO:0007669"/>
    <property type="project" value="UniProtKB-SubCell"/>
</dbReference>
<evidence type="ECO:0000256" key="6">
    <source>
        <dbReference type="ARBA" id="ARBA00022692"/>
    </source>
</evidence>
<name>A0A919IF87_9ACTN</name>
<evidence type="ECO:0000256" key="4">
    <source>
        <dbReference type="ARBA" id="ARBA00022553"/>
    </source>
</evidence>
<dbReference type="InterPro" id="IPR050428">
    <property type="entry name" value="TCS_sensor_his_kinase"/>
</dbReference>
<feature type="transmembrane region" description="Helical" evidence="9">
    <location>
        <begin position="9"/>
        <end position="30"/>
    </location>
</feature>
<dbReference type="InterPro" id="IPR036097">
    <property type="entry name" value="HisK_dim/P_sf"/>
</dbReference>
<dbReference type="InterPro" id="IPR003661">
    <property type="entry name" value="HisK_dim/P_dom"/>
</dbReference>
<protein>
    <recommendedName>
        <fullName evidence="3">histidine kinase</fullName>
        <ecNumber evidence="3">2.7.13.3</ecNumber>
    </recommendedName>
</protein>
<feature type="domain" description="Histidine kinase" evidence="10">
    <location>
        <begin position="116"/>
        <end position="319"/>
    </location>
</feature>
<evidence type="ECO:0000256" key="7">
    <source>
        <dbReference type="ARBA" id="ARBA00022777"/>
    </source>
</evidence>
<comment type="caution">
    <text evidence="11">The sequence shown here is derived from an EMBL/GenBank/DDBJ whole genome shotgun (WGS) entry which is preliminary data.</text>
</comment>
<dbReference type="PANTHER" id="PTHR45436">
    <property type="entry name" value="SENSOR HISTIDINE KINASE YKOH"/>
    <property type="match status" value="1"/>
</dbReference>
<evidence type="ECO:0000256" key="5">
    <source>
        <dbReference type="ARBA" id="ARBA00022679"/>
    </source>
</evidence>
<keyword evidence="6 9" id="KW-0812">Transmembrane</keyword>
<evidence type="ECO:0000259" key="10">
    <source>
        <dbReference type="PROSITE" id="PS50109"/>
    </source>
</evidence>
<dbReference type="CDD" id="cd00075">
    <property type="entry name" value="HATPase"/>
    <property type="match status" value="1"/>
</dbReference>
<dbReference type="RefSeq" id="WP_203737671.1">
    <property type="nucleotide sequence ID" value="NZ_BAAAUC010000002.1"/>
</dbReference>
<keyword evidence="7 11" id="KW-0418">Kinase</keyword>
<evidence type="ECO:0000313" key="11">
    <source>
        <dbReference type="EMBL" id="GID62353.1"/>
    </source>
</evidence>
<feature type="transmembrane region" description="Helical" evidence="9">
    <location>
        <begin position="66"/>
        <end position="89"/>
    </location>
</feature>
<accession>A0A919IF87</accession>
<reference evidence="11" key="1">
    <citation type="submission" date="2021-01" db="EMBL/GenBank/DDBJ databases">
        <title>Whole genome shotgun sequence of Actinoplanes cyaneus NBRC 14990.</title>
        <authorList>
            <person name="Komaki H."/>
            <person name="Tamura T."/>
        </authorList>
    </citation>
    <scope>NUCLEOTIDE SEQUENCE</scope>
    <source>
        <strain evidence="11">NBRC 14990</strain>
    </source>
</reference>
<dbReference type="EC" id="2.7.13.3" evidence="3"/>
<dbReference type="GO" id="GO:0000155">
    <property type="term" value="F:phosphorelay sensor kinase activity"/>
    <property type="evidence" value="ECO:0007669"/>
    <property type="project" value="InterPro"/>
</dbReference>
<dbReference type="SUPFAM" id="SSF47384">
    <property type="entry name" value="Homodimeric domain of signal transducing histidine kinase"/>
    <property type="match status" value="1"/>
</dbReference>
<dbReference type="PROSITE" id="PS50109">
    <property type="entry name" value="HIS_KIN"/>
    <property type="match status" value="1"/>
</dbReference>
<dbReference type="EMBL" id="BOMH01000002">
    <property type="protein sequence ID" value="GID62353.1"/>
    <property type="molecule type" value="Genomic_DNA"/>
</dbReference>
<keyword evidence="9" id="KW-0472">Membrane</keyword>
<evidence type="ECO:0000256" key="2">
    <source>
        <dbReference type="ARBA" id="ARBA00004236"/>
    </source>
</evidence>